<gene>
    <name evidence="2" type="ORF">ABID12_000665</name>
</gene>
<evidence type="ECO:0000313" key="3">
    <source>
        <dbReference type="Proteomes" id="UP001549164"/>
    </source>
</evidence>
<feature type="chain" id="PRO_5047301065" description="Transporter" evidence="1">
    <location>
        <begin position="24"/>
        <end position="269"/>
    </location>
</feature>
<dbReference type="Proteomes" id="UP001549164">
    <property type="component" value="Unassembled WGS sequence"/>
</dbReference>
<organism evidence="2 3">
    <name type="scientific">Martelella mangrovi</name>
    <dbReference type="NCBI Taxonomy" id="1397477"/>
    <lineage>
        <taxon>Bacteria</taxon>
        <taxon>Pseudomonadati</taxon>
        <taxon>Pseudomonadota</taxon>
        <taxon>Alphaproteobacteria</taxon>
        <taxon>Hyphomicrobiales</taxon>
        <taxon>Aurantimonadaceae</taxon>
        <taxon>Martelella</taxon>
    </lineage>
</organism>
<name>A0ABV2I764_9HYPH</name>
<protein>
    <recommendedName>
        <fullName evidence="4">Transporter</fullName>
    </recommendedName>
</protein>
<proteinExistence type="predicted"/>
<dbReference type="EMBL" id="JBEPLY010000002">
    <property type="protein sequence ID" value="MET3598738.1"/>
    <property type="molecule type" value="Genomic_DNA"/>
</dbReference>
<keyword evidence="3" id="KW-1185">Reference proteome</keyword>
<evidence type="ECO:0000313" key="2">
    <source>
        <dbReference type="EMBL" id="MET3598738.1"/>
    </source>
</evidence>
<reference evidence="2 3" key="1">
    <citation type="submission" date="2024-06" db="EMBL/GenBank/DDBJ databases">
        <title>Genomic Encyclopedia of Type Strains, Phase IV (KMG-IV): sequencing the most valuable type-strain genomes for metagenomic binning, comparative biology and taxonomic classification.</title>
        <authorList>
            <person name="Goeker M."/>
        </authorList>
    </citation>
    <scope>NUCLEOTIDE SEQUENCE [LARGE SCALE GENOMIC DNA]</scope>
    <source>
        <strain evidence="2 3">DSM 28102</strain>
    </source>
</reference>
<comment type="caution">
    <text evidence="2">The sequence shown here is derived from an EMBL/GenBank/DDBJ whole genome shotgun (WGS) entry which is preliminary data.</text>
</comment>
<feature type="signal peptide" evidence="1">
    <location>
        <begin position="1"/>
        <end position="23"/>
    </location>
</feature>
<accession>A0ABV2I764</accession>
<sequence length="269" mass="29277">MPSFAKRYGWVLFVLLSAATAMADDADSQAKLAKQLSNPVAPLAVLPFQFNYDRGYGPEKGDQLQLNIQPIIPFNLNADWNLISRTIVPIEQQSDIAGPSGDQFGLGDTLLSLFFSPVDSGVDGLIWGAGPVFLLPTATDDLLGTEKWGAGPTGVIAFEHGPWTTGLLANHVWSYAGADDRSRISTTMTQPFISYNTRSAWTFSLTSEAEYDWVEEDWIVPLDFTVSKLVMAGKQPISLTLGARYWATAPANGPEGWGLRAVVSFVFPK</sequence>
<evidence type="ECO:0000256" key="1">
    <source>
        <dbReference type="SAM" id="SignalP"/>
    </source>
</evidence>
<keyword evidence="1" id="KW-0732">Signal</keyword>
<evidence type="ECO:0008006" key="4">
    <source>
        <dbReference type="Google" id="ProtNLM"/>
    </source>
</evidence>